<dbReference type="AlphaFoldDB" id="A0A454CZ14"/>
<organism evidence="1 2">
    <name type="scientific">Vibrio harveyi</name>
    <name type="common">Beneckea harveyi</name>
    <dbReference type="NCBI Taxonomy" id="669"/>
    <lineage>
        <taxon>Bacteria</taxon>
        <taxon>Pseudomonadati</taxon>
        <taxon>Pseudomonadota</taxon>
        <taxon>Gammaproteobacteria</taxon>
        <taxon>Vibrionales</taxon>
        <taxon>Vibrionaceae</taxon>
        <taxon>Vibrio</taxon>
    </lineage>
</organism>
<evidence type="ECO:0000313" key="1">
    <source>
        <dbReference type="EMBL" id="EKM31644.1"/>
    </source>
</evidence>
<evidence type="ECO:0000313" key="2">
    <source>
        <dbReference type="Proteomes" id="UP000008367"/>
    </source>
</evidence>
<gene>
    <name evidence="1" type="ORF">VCHENC02_2735</name>
</gene>
<feature type="non-terminal residue" evidence="1">
    <location>
        <position position="1"/>
    </location>
</feature>
<proteinExistence type="predicted"/>
<protein>
    <submittedName>
        <fullName evidence="1">Uncharacterized protein</fullName>
    </submittedName>
</protein>
<comment type="caution">
    <text evidence="1">The sequence shown here is derived from an EMBL/GenBank/DDBJ whole genome shotgun (WGS) entry which is preliminary data.</text>
</comment>
<sequence>EFNNYEISHYFYDPKTKLIDNQQKPYTLISRNVFG</sequence>
<reference evidence="1 2" key="1">
    <citation type="submission" date="2012-10" db="EMBL/GenBank/DDBJ databases">
        <title>Genome sequence of Vibrio Cholerae HENC-02.</title>
        <authorList>
            <person name="Eppinger M."/>
            <person name="Hasan N.A."/>
            <person name="Sengamalay N."/>
            <person name="Hine E."/>
            <person name="Su Q."/>
            <person name="Daugherty S.C."/>
            <person name="Young S."/>
            <person name="Sadzewicz L."/>
            <person name="Tallon L."/>
            <person name="Cebula T.A."/>
            <person name="Ravel J."/>
            <person name="Colwell R.R."/>
        </authorList>
    </citation>
    <scope>NUCLEOTIDE SEQUENCE [LARGE SCALE GENOMIC DNA]</scope>
    <source>
        <strain evidence="1 2">HENC-02</strain>
    </source>
</reference>
<dbReference type="Proteomes" id="UP000008367">
    <property type="component" value="Unassembled WGS sequence"/>
</dbReference>
<name>A0A454CZ14_VIBHA</name>
<accession>A0A454CZ14</accession>
<dbReference type="EMBL" id="AJSR01001097">
    <property type="protein sequence ID" value="EKM31644.1"/>
    <property type="molecule type" value="Genomic_DNA"/>
</dbReference>